<keyword evidence="3 9" id="KW-0963">Cytoplasm</keyword>
<evidence type="ECO:0000256" key="7">
    <source>
        <dbReference type="ARBA" id="ARBA00022917"/>
    </source>
</evidence>
<dbReference type="SUPFAM" id="SSF47323">
    <property type="entry name" value="Anticodon-binding domain of a subclass of class I aminoacyl-tRNA synthetases"/>
    <property type="match status" value="1"/>
</dbReference>
<dbReference type="HAMAP" id="MF_01228">
    <property type="entry name" value="Met_tRNA_synth_type2"/>
    <property type="match status" value="1"/>
</dbReference>
<evidence type="ECO:0000256" key="2">
    <source>
        <dbReference type="ARBA" id="ARBA00004496"/>
    </source>
</evidence>
<feature type="domain" description="Methionyl/Leucyl tRNA synthetase" evidence="10">
    <location>
        <begin position="6"/>
        <end position="367"/>
    </location>
</feature>
<feature type="short sequence motif" description="'HIGH' region" evidence="9">
    <location>
        <begin position="12"/>
        <end position="22"/>
    </location>
</feature>
<dbReference type="FunFam" id="2.170.220.10:FF:000002">
    <property type="entry name" value="Methionine--tRNA ligase"/>
    <property type="match status" value="1"/>
</dbReference>
<dbReference type="PRINTS" id="PR01041">
    <property type="entry name" value="TRNASYNTHMET"/>
</dbReference>
<protein>
    <recommendedName>
        <fullName evidence="9">Methionine--tRNA ligase</fullName>
        <ecNumber evidence="9">6.1.1.10</ecNumber>
    </recommendedName>
    <alternativeName>
        <fullName evidence="9">Methionyl-tRNA synthetase</fullName>
        <shortName evidence="9">MetRS</shortName>
    </alternativeName>
</protein>
<keyword evidence="5 9" id="KW-0547">Nucleotide-binding</keyword>
<dbReference type="Gene3D" id="2.170.220.10">
    <property type="match status" value="1"/>
</dbReference>
<keyword evidence="8 9" id="KW-0030">Aminoacyl-tRNA synthetase</keyword>
<evidence type="ECO:0000259" key="10">
    <source>
        <dbReference type="Pfam" id="PF09334"/>
    </source>
</evidence>
<evidence type="ECO:0000256" key="1">
    <source>
        <dbReference type="ARBA" id="ARBA00003314"/>
    </source>
</evidence>
<gene>
    <name evidence="9" type="primary">metG</name>
    <name evidence="11" type="ORF">IPV69_01075</name>
</gene>
<dbReference type="RefSeq" id="WP_206293063.1">
    <property type="nucleotide sequence ID" value="NZ_CP063458.1"/>
</dbReference>
<dbReference type="InterPro" id="IPR033911">
    <property type="entry name" value="MetRS_core"/>
</dbReference>
<evidence type="ECO:0000256" key="8">
    <source>
        <dbReference type="ARBA" id="ARBA00023146"/>
    </source>
</evidence>
<keyword evidence="12" id="KW-1185">Reference proteome</keyword>
<sequence length="516" mass="57578">MAKTFYITTPIYYPNGEPHLGHVYTTLATDTIARYRRLAGDDVRFLTGTDEHGIKMVKTAEEKGITPEALATKNADVFRNLWKEFNVTNDDFIRTSEPRHKAGVQEIVRKLLASDDIYLGGYEGWYDEGQEEFITETEAKAAEYKSVISGRPLVRYKEPSYFFRLSKWAPKVLEYIEQNPTFIQPDSRRNEVISKLKIQLKEGFQDLSISRATLKWGVPMPNDPAHVVYVWIDALSNYITALGYGGGEASLFDKYWPADVHLIGKEILWFHTVYWPAMLFALGLPAPKQVFAHGWWTAEGKKMSKSLGNFIDIEKLREVNKSYGLDGLRFYTLRSAPFGTDLDWKAADLNTSFNELGNVVGNLLNRVVNMTTRYREAAIPAIGETDDAVDAAVRKATDAFPVDLANAYDALALQQAAMIPVELARAANVYIDTTAPFKLAKDPAKAARLDTVLNLSAQAIYRALVGLLPILPEKAKEGLSQLGVSEEGKTLAELFSTPLPAGHKLGEGKVLFPKVV</sequence>
<dbReference type="GO" id="GO:0005737">
    <property type="term" value="C:cytoplasm"/>
    <property type="evidence" value="ECO:0007669"/>
    <property type="project" value="UniProtKB-SubCell"/>
</dbReference>
<dbReference type="InterPro" id="IPR014758">
    <property type="entry name" value="Met-tRNA_synth"/>
</dbReference>
<dbReference type="Proteomes" id="UP000593765">
    <property type="component" value="Chromosome"/>
</dbReference>
<dbReference type="AlphaFoldDB" id="A0A7M2WWZ4"/>
<comment type="catalytic activity">
    <reaction evidence="9">
        <text>tRNA(Met) + L-methionine + ATP = L-methionyl-tRNA(Met) + AMP + diphosphate</text>
        <dbReference type="Rhea" id="RHEA:13481"/>
        <dbReference type="Rhea" id="RHEA-COMP:9667"/>
        <dbReference type="Rhea" id="RHEA-COMP:9698"/>
        <dbReference type="ChEBI" id="CHEBI:30616"/>
        <dbReference type="ChEBI" id="CHEBI:33019"/>
        <dbReference type="ChEBI" id="CHEBI:57844"/>
        <dbReference type="ChEBI" id="CHEBI:78442"/>
        <dbReference type="ChEBI" id="CHEBI:78530"/>
        <dbReference type="ChEBI" id="CHEBI:456215"/>
        <dbReference type="EC" id="6.1.1.10"/>
    </reaction>
</comment>
<accession>A0A7M2WWZ4</accession>
<organism evidence="11 12">
    <name type="scientific">Humisphaera borealis</name>
    <dbReference type="NCBI Taxonomy" id="2807512"/>
    <lineage>
        <taxon>Bacteria</taxon>
        <taxon>Pseudomonadati</taxon>
        <taxon>Planctomycetota</taxon>
        <taxon>Phycisphaerae</taxon>
        <taxon>Tepidisphaerales</taxon>
        <taxon>Tepidisphaeraceae</taxon>
        <taxon>Humisphaera</taxon>
    </lineage>
</organism>
<dbReference type="Pfam" id="PF09334">
    <property type="entry name" value="tRNA-synt_1g"/>
    <property type="match status" value="1"/>
</dbReference>
<evidence type="ECO:0000313" key="12">
    <source>
        <dbReference type="Proteomes" id="UP000593765"/>
    </source>
</evidence>
<keyword evidence="7 9" id="KW-0648">Protein biosynthesis</keyword>
<feature type="short sequence motif" description="'KMSKS' region" evidence="9">
    <location>
        <begin position="302"/>
        <end position="306"/>
    </location>
</feature>
<comment type="subunit">
    <text evidence="9">Monomer.</text>
</comment>
<proteinExistence type="inferred from homology"/>
<evidence type="ECO:0000256" key="3">
    <source>
        <dbReference type="ARBA" id="ARBA00022490"/>
    </source>
</evidence>
<dbReference type="InterPro" id="IPR014729">
    <property type="entry name" value="Rossmann-like_a/b/a_fold"/>
</dbReference>
<dbReference type="Gene3D" id="3.40.50.620">
    <property type="entry name" value="HUPs"/>
    <property type="match status" value="1"/>
</dbReference>
<dbReference type="Gene3D" id="1.10.730.10">
    <property type="entry name" value="Isoleucyl-tRNA Synthetase, Domain 1"/>
    <property type="match status" value="1"/>
</dbReference>
<evidence type="ECO:0000256" key="5">
    <source>
        <dbReference type="ARBA" id="ARBA00022741"/>
    </source>
</evidence>
<dbReference type="EC" id="6.1.1.10" evidence="9"/>
<name>A0A7M2WWZ4_9BACT</name>
<dbReference type="InterPro" id="IPR041872">
    <property type="entry name" value="Anticodon_Met"/>
</dbReference>
<dbReference type="GO" id="GO:0006431">
    <property type="term" value="P:methionyl-tRNA aminoacylation"/>
    <property type="evidence" value="ECO:0007669"/>
    <property type="project" value="UniProtKB-UniRule"/>
</dbReference>
<dbReference type="InterPro" id="IPR009080">
    <property type="entry name" value="tRNAsynth_Ia_anticodon-bd"/>
</dbReference>
<feature type="binding site" evidence="9">
    <location>
        <position position="301"/>
    </location>
    <ligand>
        <name>ATP</name>
        <dbReference type="ChEBI" id="CHEBI:30616"/>
    </ligand>
</feature>
<dbReference type="CDD" id="cd00814">
    <property type="entry name" value="MetRS_core"/>
    <property type="match status" value="1"/>
</dbReference>
<evidence type="ECO:0000313" key="11">
    <source>
        <dbReference type="EMBL" id="QOV89996.1"/>
    </source>
</evidence>
<dbReference type="GO" id="GO:0004825">
    <property type="term" value="F:methionine-tRNA ligase activity"/>
    <property type="evidence" value="ECO:0007669"/>
    <property type="project" value="UniProtKB-UniRule"/>
</dbReference>
<dbReference type="NCBIfam" id="TIGR00398">
    <property type="entry name" value="metG"/>
    <property type="match status" value="1"/>
</dbReference>
<dbReference type="SUPFAM" id="SSF52374">
    <property type="entry name" value="Nucleotidylyl transferase"/>
    <property type="match status" value="1"/>
</dbReference>
<comment type="function">
    <text evidence="1 9">Is required not only for elongation of protein synthesis but also for the initiation of all mRNA translation through initiator tRNA(fMet) aminoacylation.</text>
</comment>
<dbReference type="GO" id="GO:0005524">
    <property type="term" value="F:ATP binding"/>
    <property type="evidence" value="ECO:0007669"/>
    <property type="project" value="UniProtKB-UniRule"/>
</dbReference>
<evidence type="ECO:0000256" key="4">
    <source>
        <dbReference type="ARBA" id="ARBA00022598"/>
    </source>
</evidence>
<evidence type="ECO:0000256" key="6">
    <source>
        <dbReference type="ARBA" id="ARBA00022840"/>
    </source>
</evidence>
<comment type="similarity">
    <text evidence="9">Belongs to the class-I aminoacyl-tRNA synthetase family. MetG type 2B subfamily.</text>
</comment>
<evidence type="ECO:0000256" key="9">
    <source>
        <dbReference type="HAMAP-Rule" id="MF_01228"/>
    </source>
</evidence>
<dbReference type="PANTHER" id="PTHR43326">
    <property type="entry name" value="METHIONYL-TRNA SYNTHETASE"/>
    <property type="match status" value="1"/>
</dbReference>
<dbReference type="PANTHER" id="PTHR43326:SF1">
    <property type="entry name" value="METHIONINE--TRNA LIGASE, MITOCHONDRIAL"/>
    <property type="match status" value="1"/>
</dbReference>
<dbReference type="InterPro" id="IPR001412">
    <property type="entry name" value="aa-tRNA-synth_I_CS"/>
</dbReference>
<reference evidence="11 12" key="1">
    <citation type="submission" date="2020-10" db="EMBL/GenBank/DDBJ databases">
        <title>Wide distribution of Phycisphaera-like planctomycetes from WD2101 soil group in peatlands and genome analysis of the first cultivated representative.</title>
        <authorList>
            <person name="Dedysh S.N."/>
            <person name="Beletsky A.V."/>
            <person name="Ivanova A."/>
            <person name="Kulichevskaya I.S."/>
            <person name="Suzina N.E."/>
            <person name="Philippov D.A."/>
            <person name="Rakitin A.L."/>
            <person name="Mardanov A.V."/>
            <person name="Ravin N.V."/>
        </authorList>
    </citation>
    <scope>NUCLEOTIDE SEQUENCE [LARGE SCALE GENOMIC DNA]</scope>
    <source>
        <strain evidence="11 12">M1803</strain>
    </source>
</reference>
<dbReference type="PROSITE" id="PS00178">
    <property type="entry name" value="AA_TRNA_LIGASE_I"/>
    <property type="match status" value="1"/>
</dbReference>
<comment type="caution">
    <text evidence="9">Lacks conserved residue(s) required for the propagation of feature annotation.</text>
</comment>
<dbReference type="InterPro" id="IPR023457">
    <property type="entry name" value="Met-tRNA_synth_2"/>
</dbReference>
<dbReference type="CDD" id="cd07957">
    <property type="entry name" value="Anticodon_Ia_Met"/>
    <property type="match status" value="1"/>
</dbReference>
<dbReference type="KEGG" id="hbs:IPV69_01075"/>
<dbReference type="InterPro" id="IPR015413">
    <property type="entry name" value="Methionyl/Leucyl_tRNA_Synth"/>
</dbReference>
<keyword evidence="4 9" id="KW-0436">Ligase</keyword>
<keyword evidence="6 9" id="KW-0067">ATP-binding</keyword>
<comment type="subcellular location">
    <subcellularLocation>
        <location evidence="2 9">Cytoplasm</location>
    </subcellularLocation>
</comment>
<dbReference type="EMBL" id="CP063458">
    <property type="protein sequence ID" value="QOV89996.1"/>
    <property type="molecule type" value="Genomic_DNA"/>
</dbReference>